<feature type="domain" description="Ig-like" evidence="16">
    <location>
        <begin position="234"/>
        <end position="323"/>
    </location>
</feature>
<evidence type="ECO:0000256" key="11">
    <source>
        <dbReference type="PROSITE-ProRule" id="PRU00192"/>
    </source>
</evidence>
<feature type="transmembrane region" description="Helical" evidence="13">
    <location>
        <begin position="335"/>
        <end position="362"/>
    </location>
</feature>
<dbReference type="InterPro" id="IPR051275">
    <property type="entry name" value="Cell_adhesion_signaling"/>
</dbReference>
<dbReference type="SMART" id="SM00326">
    <property type="entry name" value="SH3"/>
    <property type="match status" value="1"/>
</dbReference>
<keyword evidence="13" id="KW-0812">Transmembrane</keyword>
<dbReference type="GO" id="GO:0050839">
    <property type="term" value="F:cell adhesion molecule binding"/>
    <property type="evidence" value="ECO:0007669"/>
    <property type="project" value="TreeGrafter"/>
</dbReference>
<evidence type="ECO:0000313" key="17">
    <source>
        <dbReference type="EMBL" id="CAH1240629.1"/>
    </source>
</evidence>
<evidence type="ECO:0000256" key="1">
    <source>
        <dbReference type="ARBA" id="ARBA00004236"/>
    </source>
</evidence>
<gene>
    <name evidence="17" type="primary">HMCN1</name>
    <name evidence="17" type="ORF">BLAG_LOCUS4501</name>
</gene>
<dbReference type="SUPFAM" id="SSF50044">
    <property type="entry name" value="SH3-domain"/>
    <property type="match status" value="1"/>
</dbReference>
<dbReference type="GO" id="GO:0005886">
    <property type="term" value="C:plasma membrane"/>
    <property type="evidence" value="ECO:0007669"/>
    <property type="project" value="UniProtKB-SubCell"/>
</dbReference>
<dbReference type="Pfam" id="PF14604">
    <property type="entry name" value="SH3_9"/>
    <property type="match status" value="1"/>
</dbReference>
<dbReference type="CDD" id="cd00174">
    <property type="entry name" value="SH3"/>
    <property type="match status" value="1"/>
</dbReference>
<keyword evidence="7 13" id="KW-0472">Membrane</keyword>
<dbReference type="SMART" id="SM00408">
    <property type="entry name" value="IGc2"/>
    <property type="match status" value="2"/>
</dbReference>
<evidence type="ECO:0000256" key="7">
    <source>
        <dbReference type="ARBA" id="ARBA00023136"/>
    </source>
</evidence>
<dbReference type="GO" id="GO:0098609">
    <property type="term" value="P:cell-cell adhesion"/>
    <property type="evidence" value="ECO:0007669"/>
    <property type="project" value="TreeGrafter"/>
</dbReference>
<evidence type="ECO:0000256" key="9">
    <source>
        <dbReference type="ARBA" id="ARBA00023180"/>
    </source>
</evidence>
<dbReference type="InterPro" id="IPR003599">
    <property type="entry name" value="Ig_sub"/>
</dbReference>
<dbReference type="Gene3D" id="2.60.40.10">
    <property type="entry name" value="Immunoglobulins"/>
    <property type="match status" value="3"/>
</dbReference>
<keyword evidence="3 11" id="KW-0728">SH3 domain</keyword>
<evidence type="ECO:0000259" key="16">
    <source>
        <dbReference type="PROSITE" id="PS50835"/>
    </source>
</evidence>
<dbReference type="PROSITE" id="PS50002">
    <property type="entry name" value="SH3"/>
    <property type="match status" value="1"/>
</dbReference>
<evidence type="ECO:0000256" key="8">
    <source>
        <dbReference type="ARBA" id="ARBA00023157"/>
    </source>
</evidence>
<feature type="compositionally biased region" description="Pro residues" evidence="12">
    <location>
        <begin position="401"/>
        <end position="410"/>
    </location>
</feature>
<keyword evidence="5 14" id="KW-0732">Signal</keyword>
<evidence type="ECO:0000313" key="18">
    <source>
        <dbReference type="Proteomes" id="UP000838412"/>
    </source>
</evidence>
<reference evidence="17" key="1">
    <citation type="submission" date="2022-01" db="EMBL/GenBank/DDBJ databases">
        <authorList>
            <person name="Braso-Vives M."/>
        </authorList>
    </citation>
    <scope>NUCLEOTIDE SEQUENCE</scope>
</reference>
<dbReference type="PROSITE" id="PS50835">
    <property type="entry name" value="IG_LIKE"/>
    <property type="match status" value="2"/>
</dbReference>
<dbReference type="InterPro" id="IPR003598">
    <property type="entry name" value="Ig_sub2"/>
</dbReference>
<keyword evidence="9" id="KW-0325">Glycoprotein</keyword>
<comment type="subcellular location">
    <subcellularLocation>
        <location evidence="1">Cell membrane</location>
    </subcellularLocation>
    <subcellularLocation>
        <location evidence="2">Membrane</location>
        <topology evidence="2">Single-pass type I membrane protein</topology>
    </subcellularLocation>
</comment>
<evidence type="ECO:0000256" key="14">
    <source>
        <dbReference type="SAM" id="SignalP"/>
    </source>
</evidence>
<name>A0A8J9YSQ2_BRALA</name>
<dbReference type="Pfam" id="PF07686">
    <property type="entry name" value="V-set"/>
    <property type="match status" value="1"/>
</dbReference>
<feature type="region of interest" description="Disordered" evidence="12">
    <location>
        <begin position="387"/>
        <end position="413"/>
    </location>
</feature>
<dbReference type="Gene3D" id="2.30.30.40">
    <property type="entry name" value="SH3 Domains"/>
    <property type="match status" value="1"/>
</dbReference>
<dbReference type="PANTHER" id="PTHR11640:SF164">
    <property type="entry name" value="MAM DOMAIN-CONTAINING GLYCOSYLPHOSPHATIDYLINOSITOL ANCHOR PROTEIN 1"/>
    <property type="match status" value="1"/>
</dbReference>
<feature type="signal peptide" evidence="14">
    <location>
        <begin position="1"/>
        <end position="22"/>
    </location>
</feature>
<proteinExistence type="predicted"/>
<protein>
    <submittedName>
        <fullName evidence="17">HMCN1 protein</fullName>
    </submittedName>
</protein>
<dbReference type="GO" id="GO:0005911">
    <property type="term" value="C:cell-cell junction"/>
    <property type="evidence" value="ECO:0007669"/>
    <property type="project" value="TreeGrafter"/>
</dbReference>
<organism evidence="17 18">
    <name type="scientific">Branchiostoma lanceolatum</name>
    <name type="common">Common lancelet</name>
    <name type="synonym">Amphioxus lanceolatum</name>
    <dbReference type="NCBI Taxonomy" id="7740"/>
    <lineage>
        <taxon>Eukaryota</taxon>
        <taxon>Metazoa</taxon>
        <taxon>Chordata</taxon>
        <taxon>Cephalochordata</taxon>
        <taxon>Leptocardii</taxon>
        <taxon>Amphioxiformes</taxon>
        <taxon>Branchiostomatidae</taxon>
        <taxon>Branchiostoma</taxon>
    </lineage>
</organism>
<keyword evidence="4" id="KW-1003">Cell membrane</keyword>
<evidence type="ECO:0000256" key="13">
    <source>
        <dbReference type="SAM" id="Phobius"/>
    </source>
</evidence>
<keyword evidence="6" id="KW-0677">Repeat</keyword>
<dbReference type="CDD" id="cd00096">
    <property type="entry name" value="Ig"/>
    <property type="match status" value="1"/>
</dbReference>
<accession>A0A8J9YSQ2</accession>
<evidence type="ECO:0000256" key="10">
    <source>
        <dbReference type="ARBA" id="ARBA00023319"/>
    </source>
</evidence>
<keyword evidence="10" id="KW-0393">Immunoglobulin domain</keyword>
<dbReference type="AlphaFoldDB" id="A0A8J9YSQ2"/>
<feature type="domain" description="SH3" evidence="15">
    <location>
        <begin position="429"/>
        <end position="488"/>
    </location>
</feature>
<dbReference type="FunFam" id="2.60.40.10:FF:000328">
    <property type="entry name" value="CLUMA_CG000981, isoform A"/>
    <property type="match status" value="1"/>
</dbReference>
<dbReference type="Proteomes" id="UP000838412">
    <property type="component" value="Chromosome 11"/>
</dbReference>
<dbReference type="OrthoDB" id="10022223at2759"/>
<dbReference type="InterPro" id="IPR013106">
    <property type="entry name" value="Ig_V-set"/>
</dbReference>
<dbReference type="InterPro" id="IPR036179">
    <property type="entry name" value="Ig-like_dom_sf"/>
</dbReference>
<dbReference type="SMART" id="SM00409">
    <property type="entry name" value="IG"/>
    <property type="match status" value="3"/>
</dbReference>
<evidence type="ECO:0000256" key="3">
    <source>
        <dbReference type="ARBA" id="ARBA00022443"/>
    </source>
</evidence>
<evidence type="ECO:0000256" key="4">
    <source>
        <dbReference type="ARBA" id="ARBA00022475"/>
    </source>
</evidence>
<evidence type="ECO:0000256" key="5">
    <source>
        <dbReference type="ARBA" id="ARBA00022729"/>
    </source>
</evidence>
<dbReference type="PANTHER" id="PTHR11640">
    <property type="entry name" value="NEPHRIN"/>
    <property type="match status" value="1"/>
</dbReference>
<sequence>MFLMPAFSAATVLSFLAGIALAQNDIGLTLPEQVNTVLGDPVTLAASYSTNRQVELLSWYKIDKNDPLKRVLVLSYSPVRGQRTYNNFVKRVELVGPASLKILQTRAEDEGKYVLSLLVEEVGSVDGFVTLRILVPPVVEVGPSNPYVIGLGKAALLTCTVMNAKPNISSLHWKKDGTIVDSNLMNTKFSGGTMASPSLMIRHVTRTDAGLYTCVADHVVRQERSSLRLSVLYPSAIISMSDSVTSSLSDRVTLQCVADGNPPPNITWTKNGLKLKSRTHSLSSSVRASSIVLPKVMKNDSGTYLCVATNGVGEHDKKTLELTIKPSALMATLSWNTIAVIIGATAGGLWVVVCVGITMYFIKRRREKKDKEKYAFYYKMGRKQGTDEMDIKDGQTNDGPPGKPPKPPTDPYAGINTIRRQAAKKGRNADRRYAKVLYPYRPTEDNELCLEVDDVIEVLEGEDGGWCLGYLRGRIGLFPSNYATFLTASEASTMKLEMIYQSMDDIVASPAKCSM</sequence>
<keyword evidence="18" id="KW-1185">Reference proteome</keyword>
<dbReference type="InterPro" id="IPR001452">
    <property type="entry name" value="SH3_domain"/>
</dbReference>
<keyword evidence="8" id="KW-1015">Disulfide bond</keyword>
<dbReference type="Pfam" id="PF13927">
    <property type="entry name" value="Ig_3"/>
    <property type="match status" value="2"/>
</dbReference>
<feature type="domain" description="Ig-like" evidence="16">
    <location>
        <begin position="136"/>
        <end position="230"/>
    </location>
</feature>
<dbReference type="InterPro" id="IPR013783">
    <property type="entry name" value="Ig-like_fold"/>
</dbReference>
<evidence type="ECO:0000256" key="12">
    <source>
        <dbReference type="SAM" id="MobiDB-lite"/>
    </source>
</evidence>
<evidence type="ECO:0000256" key="6">
    <source>
        <dbReference type="ARBA" id="ARBA00022737"/>
    </source>
</evidence>
<feature type="chain" id="PRO_5035457221" evidence="14">
    <location>
        <begin position="23"/>
        <end position="515"/>
    </location>
</feature>
<keyword evidence="13" id="KW-1133">Transmembrane helix</keyword>
<evidence type="ECO:0000259" key="15">
    <source>
        <dbReference type="PROSITE" id="PS50002"/>
    </source>
</evidence>
<evidence type="ECO:0000256" key="2">
    <source>
        <dbReference type="ARBA" id="ARBA00004479"/>
    </source>
</evidence>
<dbReference type="InterPro" id="IPR007110">
    <property type="entry name" value="Ig-like_dom"/>
</dbReference>
<dbReference type="EMBL" id="OV696696">
    <property type="protein sequence ID" value="CAH1240629.1"/>
    <property type="molecule type" value="Genomic_DNA"/>
</dbReference>
<dbReference type="InterPro" id="IPR036028">
    <property type="entry name" value="SH3-like_dom_sf"/>
</dbReference>
<dbReference type="SUPFAM" id="SSF48726">
    <property type="entry name" value="Immunoglobulin"/>
    <property type="match status" value="3"/>
</dbReference>